<evidence type="ECO:0000313" key="4">
    <source>
        <dbReference type="Proteomes" id="UP001597557"/>
    </source>
</evidence>
<dbReference type="Proteomes" id="UP001597557">
    <property type="component" value="Unassembled WGS sequence"/>
</dbReference>
<name>A0ABW5YEA3_9SPHI</name>
<dbReference type="InterPro" id="IPR029052">
    <property type="entry name" value="Metallo-depent_PP-like"/>
</dbReference>
<organism evidence="3 4">
    <name type="scientific">Mucilaginibacter ximonensis</name>
    <dbReference type="NCBI Taxonomy" id="538021"/>
    <lineage>
        <taxon>Bacteria</taxon>
        <taxon>Pseudomonadati</taxon>
        <taxon>Bacteroidota</taxon>
        <taxon>Sphingobacteriia</taxon>
        <taxon>Sphingobacteriales</taxon>
        <taxon>Sphingobacteriaceae</taxon>
        <taxon>Mucilaginibacter</taxon>
    </lineage>
</organism>
<feature type="region of interest" description="Disordered" evidence="1">
    <location>
        <begin position="1"/>
        <end position="20"/>
    </location>
</feature>
<dbReference type="EMBL" id="JBHUPD010000002">
    <property type="protein sequence ID" value="MFD2873275.1"/>
    <property type="molecule type" value="Genomic_DNA"/>
</dbReference>
<dbReference type="PANTHER" id="PTHR43143:SF6">
    <property type="entry name" value="BLL3016 PROTEIN"/>
    <property type="match status" value="1"/>
</dbReference>
<evidence type="ECO:0000313" key="3">
    <source>
        <dbReference type="EMBL" id="MFD2873275.1"/>
    </source>
</evidence>
<dbReference type="Pfam" id="PF00149">
    <property type="entry name" value="Metallophos"/>
    <property type="match status" value="1"/>
</dbReference>
<reference evidence="4" key="1">
    <citation type="journal article" date="2019" name="Int. J. Syst. Evol. Microbiol.">
        <title>The Global Catalogue of Microorganisms (GCM) 10K type strain sequencing project: providing services to taxonomists for standard genome sequencing and annotation.</title>
        <authorList>
            <consortium name="The Broad Institute Genomics Platform"/>
            <consortium name="The Broad Institute Genome Sequencing Center for Infectious Disease"/>
            <person name="Wu L."/>
            <person name="Ma J."/>
        </authorList>
    </citation>
    <scope>NUCLEOTIDE SEQUENCE [LARGE SCALE GENOMIC DNA]</scope>
    <source>
        <strain evidence="4">KCTC 22437</strain>
    </source>
</reference>
<dbReference type="PANTHER" id="PTHR43143">
    <property type="entry name" value="METALLOPHOSPHOESTERASE, CALCINEURIN SUPERFAMILY"/>
    <property type="match status" value="1"/>
</dbReference>
<dbReference type="RefSeq" id="WP_377185841.1">
    <property type="nucleotide sequence ID" value="NZ_JBHUPD010000002.1"/>
</dbReference>
<dbReference type="SUPFAM" id="SSF56300">
    <property type="entry name" value="Metallo-dependent phosphatases"/>
    <property type="match status" value="1"/>
</dbReference>
<feature type="compositionally biased region" description="Basic and acidic residues" evidence="1">
    <location>
        <begin position="7"/>
        <end position="20"/>
    </location>
</feature>
<sequence length="342" mass="37610">MGKHFHHDHDHHGHDQLNEHDGIDRRGFLECMAWAGTGVLWMMSGGVMKSFGMSNMLDRSTGKLKEGLVMPKSDFSFVQISDSHIGFNKPANADVLGTLNATIAKINNMPQAPSFVLHTGDLSHLAQAEEFDTLAEALKAVKTDKIFYVPGEHDMTDNGKLYLERYGKGTLGDGWYSYDYNGVHFIALINVTNHVDGGLGYIGSEQLKWLENDLKPLSNSTPIVVFAHIPLWAIYPQWGWGTEDSAQALALLKRFGSVSVLNGHIHQTIQKVEGNITFHTANSTAFPQPAPGTAPGPGPLKVPAEKLRTMLGLTHINYMEHNSTLAITDMPLIEATTITDQK</sequence>
<dbReference type="InterPro" id="IPR004843">
    <property type="entry name" value="Calcineurin-like_PHP"/>
</dbReference>
<accession>A0ABW5YEA3</accession>
<dbReference type="InterPro" id="IPR051918">
    <property type="entry name" value="STPP_CPPED1"/>
</dbReference>
<evidence type="ECO:0000256" key="1">
    <source>
        <dbReference type="SAM" id="MobiDB-lite"/>
    </source>
</evidence>
<proteinExistence type="predicted"/>
<dbReference type="EC" id="3.1.-.-" evidence="3"/>
<keyword evidence="4" id="KW-1185">Reference proteome</keyword>
<dbReference type="Gene3D" id="3.60.21.10">
    <property type="match status" value="1"/>
</dbReference>
<protein>
    <submittedName>
        <fullName evidence="3">Metallophosphoesterase family protein</fullName>
        <ecNumber evidence="3">3.1.-.-</ecNumber>
    </submittedName>
</protein>
<keyword evidence="3" id="KW-0378">Hydrolase</keyword>
<comment type="caution">
    <text evidence="3">The sequence shown here is derived from an EMBL/GenBank/DDBJ whole genome shotgun (WGS) entry which is preliminary data.</text>
</comment>
<evidence type="ECO:0000259" key="2">
    <source>
        <dbReference type="Pfam" id="PF00149"/>
    </source>
</evidence>
<feature type="domain" description="Calcineurin-like phosphoesterase" evidence="2">
    <location>
        <begin position="76"/>
        <end position="267"/>
    </location>
</feature>
<dbReference type="GO" id="GO:0016787">
    <property type="term" value="F:hydrolase activity"/>
    <property type="evidence" value="ECO:0007669"/>
    <property type="project" value="UniProtKB-KW"/>
</dbReference>
<gene>
    <name evidence="3" type="ORF">ACFS5N_12395</name>
</gene>